<protein>
    <submittedName>
        <fullName evidence="1">Ger(X)C family spore germination protein</fullName>
    </submittedName>
</protein>
<name>A0ACC7NZS0_9BACL</name>
<organism evidence="1 2">
    <name type="scientific">Paenibacillus mesotrionivorans</name>
    <dbReference type="NCBI Taxonomy" id="3160968"/>
    <lineage>
        <taxon>Bacteria</taxon>
        <taxon>Bacillati</taxon>
        <taxon>Bacillota</taxon>
        <taxon>Bacilli</taxon>
        <taxon>Bacillales</taxon>
        <taxon>Paenibacillaceae</taxon>
        <taxon>Paenibacillus</taxon>
    </lineage>
</organism>
<dbReference type="EMBL" id="JBJURJ010000012">
    <property type="protein sequence ID" value="MFM9330274.1"/>
    <property type="molecule type" value="Genomic_DNA"/>
</dbReference>
<comment type="caution">
    <text evidence="1">The sequence shown here is derived from an EMBL/GenBank/DDBJ whole genome shotgun (WGS) entry which is preliminary data.</text>
</comment>
<gene>
    <name evidence="1" type="ORF">ACI1P1_18405</name>
</gene>
<evidence type="ECO:0000313" key="2">
    <source>
        <dbReference type="Proteomes" id="UP001631969"/>
    </source>
</evidence>
<keyword evidence="2" id="KW-1185">Reference proteome</keyword>
<proteinExistence type="predicted"/>
<reference evidence="1" key="1">
    <citation type="submission" date="2024-12" db="EMBL/GenBank/DDBJ databases">
        <authorList>
            <person name="Wu N."/>
        </authorList>
    </citation>
    <scope>NUCLEOTIDE SEQUENCE</scope>
    <source>
        <strain evidence="1">P15</strain>
    </source>
</reference>
<accession>A0ACC7NZS0</accession>
<dbReference type="Proteomes" id="UP001631969">
    <property type="component" value="Unassembled WGS sequence"/>
</dbReference>
<evidence type="ECO:0000313" key="1">
    <source>
        <dbReference type="EMBL" id="MFM9330274.1"/>
    </source>
</evidence>
<sequence>MKAAYLCLPFLLMLVLSGCWSAKEANEIDYVLGVGVDKADNGDIILTIQSPDLSALKAEKASSGDKFKSISARGSTTFEALRNYINVGGQKLFWGHIQICIIGEHAARDGVEDFLDFFSSDPELRGTSMISVVKGKAKDVMEARVSLTPIPSDYLSNLLTNATVNGKAPKVQLVDFNRMLTEPIGSQPYLPLMELMSQSEYDKRIAKLNTTSSKGPGQSPVIYTGGTAVFRGTKLKGFLDEKETRGLMWTKQFMKSALIAVKTDDGGLASLELIGGVRNKVSVKMEGDTAVIKLTIHANLNIGDRSGSRNLAEVKELKKLEEGFNALVKKEVEMAFEKAARKFHSDIFSFGNALNDKNPKVWNRVEERWEDEILPNAKLDIEVKGTIRRTSRTLYTPWAEEK</sequence>